<dbReference type="InterPro" id="IPR008978">
    <property type="entry name" value="HSP20-like_chaperone"/>
</dbReference>
<organism evidence="4 5">
    <name type="scientific">Petrotoga olearia DSM 13574</name>
    <dbReference type="NCBI Taxonomy" id="1122955"/>
    <lineage>
        <taxon>Bacteria</taxon>
        <taxon>Thermotogati</taxon>
        <taxon>Thermotogota</taxon>
        <taxon>Thermotogae</taxon>
        <taxon>Petrotogales</taxon>
        <taxon>Petrotogaceae</taxon>
        <taxon>Petrotoga</taxon>
    </lineage>
</organism>
<protein>
    <submittedName>
        <fullName evidence="4">Heat shock protein Hsp20</fullName>
    </submittedName>
</protein>
<comment type="caution">
    <text evidence="4">The sequence shown here is derived from an EMBL/GenBank/DDBJ whole genome shotgun (WGS) entry which is preliminary data.</text>
</comment>
<dbReference type="Gene3D" id="2.60.40.790">
    <property type="match status" value="1"/>
</dbReference>
<feature type="domain" description="SHSP" evidence="3">
    <location>
        <begin position="34"/>
        <end position="146"/>
    </location>
</feature>
<name>A0A2K1NZW3_9BACT</name>
<comment type="similarity">
    <text evidence="1 2">Belongs to the small heat shock protein (HSP20) family.</text>
</comment>
<dbReference type="Pfam" id="PF00011">
    <property type="entry name" value="HSP20"/>
    <property type="match status" value="1"/>
</dbReference>
<dbReference type="SUPFAM" id="SSF49764">
    <property type="entry name" value="HSP20-like chaperones"/>
    <property type="match status" value="1"/>
</dbReference>
<evidence type="ECO:0000256" key="2">
    <source>
        <dbReference type="RuleBase" id="RU003616"/>
    </source>
</evidence>
<evidence type="ECO:0000256" key="1">
    <source>
        <dbReference type="PROSITE-ProRule" id="PRU00285"/>
    </source>
</evidence>
<dbReference type="RefSeq" id="WP_103067127.1">
    <property type="nucleotide sequence ID" value="NZ_AZRL01000016.1"/>
</dbReference>
<dbReference type="InterPro" id="IPR031107">
    <property type="entry name" value="Small_HSP"/>
</dbReference>
<sequence length="146" mass="17360">MLERRRDDRYDREDLLSPFDFFNREFEDFFRSLPFGTTSRGEMDVYETDNDYIVECELPGLNKKDIKVQLNNDLLTISAEKKESDEVKTGNVYRRERYFGRIERSIRLPEYIDKDKIKAEYENGVLKLTIPKVESAKGEGKEIKIE</sequence>
<dbReference type="PROSITE" id="PS01031">
    <property type="entry name" value="SHSP"/>
    <property type="match status" value="1"/>
</dbReference>
<accession>A0A2K1NZW3</accession>
<dbReference type="OrthoDB" id="9811615at2"/>
<dbReference type="InterPro" id="IPR002068">
    <property type="entry name" value="A-crystallin/Hsp20_dom"/>
</dbReference>
<dbReference type="EMBL" id="AZRL01000016">
    <property type="protein sequence ID" value="PNR96073.1"/>
    <property type="molecule type" value="Genomic_DNA"/>
</dbReference>
<evidence type="ECO:0000259" key="3">
    <source>
        <dbReference type="PROSITE" id="PS01031"/>
    </source>
</evidence>
<dbReference type="CDD" id="cd06464">
    <property type="entry name" value="ACD_sHsps-like"/>
    <property type="match status" value="1"/>
</dbReference>
<dbReference type="PANTHER" id="PTHR11527">
    <property type="entry name" value="HEAT-SHOCK PROTEIN 20 FAMILY MEMBER"/>
    <property type="match status" value="1"/>
</dbReference>
<reference evidence="4 5" key="1">
    <citation type="submission" date="2013-12" db="EMBL/GenBank/DDBJ databases">
        <title>Comparative genomics of Petrotoga isolates.</title>
        <authorList>
            <person name="Nesbo C.L."/>
            <person name="Charchuk R."/>
            <person name="Chow K."/>
        </authorList>
    </citation>
    <scope>NUCLEOTIDE SEQUENCE [LARGE SCALE GENOMIC DNA]</scope>
    <source>
        <strain evidence="4 5">DSM 13574</strain>
    </source>
</reference>
<dbReference type="AlphaFoldDB" id="A0A2K1NZW3"/>
<evidence type="ECO:0000313" key="4">
    <source>
        <dbReference type="EMBL" id="PNR96073.1"/>
    </source>
</evidence>
<evidence type="ECO:0000313" key="5">
    <source>
        <dbReference type="Proteomes" id="UP000236434"/>
    </source>
</evidence>
<keyword evidence="4" id="KW-0346">Stress response</keyword>
<dbReference type="Proteomes" id="UP000236434">
    <property type="component" value="Unassembled WGS sequence"/>
</dbReference>
<proteinExistence type="inferred from homology"/>
<gene>
    <name evidence="4" type="ORF">X929_06140</name>
</gene>